<proteinExistence type="predicted"/>
<sequence length="144" mass="15728">MLRAAYNLSHAQQAYLDNPDPCASLTSFSKGPSASICLHFWGWTENKGTVDQSCSCGALLQAVHLRKQMSGVDCSLEATQRRLEAFFNPFGFWVFPGASAEDATCPVPPSSESKRDPGRCSTVGTWSWDGVCPREDPPSPLQRD</sequence>
<dbReference type="EMBL" id="MCFI01000007">
    <property type="protein sequence ID" value="ORY83776.1"/>
    <property type="molecule type" value="Genomic_DNA"/>
</dbReference>
<dbReference type="AlphaFoldDB" id="A0A1Y2FKN9"/>
<gene>
    <name evidence="1" type="ORF">BCR37DRAFT_378760</name>
</gene>
<keyword evidence="2" id="KW-1185">Reference proteome</keyword>
<reference evidence="1 2" key="1">
    <citation type="submission" date="2016-07" db="EMBL/GenBank/DDBJ databases">
        <title>Pervasive Adenine N6-methylation of Active Genes in Fungi.</title>
        <authorList>
            <consortium name="DOE Joint Genome Institute"/>
            <person name="Mondo S.J."/>
            <person name="Dannebaum R.O."/>
            <person name="Kuo R.C."/>
            <person name="Labutti K."/>
            <person name="Haridas S."/>
            <person name="Kuo A."/>
            <person name="Salamov A."/>
            <person name="Ahrendt S.R."/>
            <person name="Lipzen A."/>
            <person name="Sullivan W."/>
            <person name="Andreopoulos W.B."/>
            <person name="Clum A."/>
            <person name="Lindquist E."/>
            <person name="Daum C."/>
            <person name="Ramamoorthy G.K."/>
            <person name="Gryganskyi A."/>
            <person name="Culley D."/>
            <person name="Magnuson J.K."/>
            <person name="James T.Y."/>
            <person name="O'Malley M.A."/>
            <person name="Stajich J.E."/>
            <person name="Spatafora J.W."/>
            <person name="Visel A."/>
            <person name="Grigoriev I.V."/>
        </authorList>
    </citation>
    <scope>NUCLEOTIDE SEQUENCE [LARGE SCALE GENOMIC DNA]</scope>
    <source>
        <strain evidence="1 2">12-1054</strain>
    </source>
</reference>
<evidence type="ECO:0000313" key="2">
    <source>
        <dbReference type="Proteomes" id="UP000193685"/>
    </source>
</evidence>
<evidence type="ECO:0000313" key="1">
    <source>
        <dbReference type="EMBL" id="ORY83776.1"/>
    </source>
</evidence>
<name>A0A1Y2FKN9_PROLT</name>
<dbReference type="Proteomes" id="UP000193685">
    <property type="component" value="Unassembled WGS sequence"/>
</dbReference>
<accession>A0A1Y2FKN9</accession>
<comment type="caution">
    <text evidence="1">The sequence shown here is derived from an EMBL/GenBank/DDBJ whole genome shotgun (WGS) entry which is preliminary data.</text>
</comment>
<dbReference type="RefSeq" id="XP_040726071.1">
    <property type="nucleotide sequence ID" value="XM_040869117.1"/>
</dbReference>
<organism evidence="1 2">
    <name type="scientific">Protomyces lactucae-debilis</name>
    <dbReference type="NCBI Taxonomy" id="2754530"/>
    <lineage>
        <taxon>Eukaryota</taxon>
        <taxon>Fungi</taxon>
        <taxon>Dikarya</taxon>
        <taxon>Ascomycota</taxon>
        <taxon>Taphrinomycotina</taxon>
        <taxon>Taphrinomycetes</taxon>
        <taxon>Taphrinales</taxon>
        <taxon>Protomycetaceae</taxon>
        <taxon>Protomyces</taxon>
    </lineage>
</organism>
<protein>
    <submittedName>
        <fullName evidence="1">Uncharacterized protein</fullName>
    </submittedName>
</protein>
<dbReference type="GeneID" id="63785716"/>